<organism evidence="1">
    <name type="scientific">Rhizophora mucronata</name>
    <name type="common">Asiatic mangrove</name>
    <dbReference type="NCBI Taxonomy" id="61149"/>
    <lineage>
        <taxon>Eukaryota</taxon>
        <taxon>Viridiplantae</taxon>
        <taxon>Streptophyta</taxon>
        <taxon>Embryophyta</taxon>
        <taxon>Tracheophyta</taxon>
        <taxon>Spermatophyta</taxon>
        <taxon>Magnoliopsida</taxon>
        <taxon>eudicotyledons</taxon>
        <taxon>Gunneridae</taxon>
        <taxon>Pentapetalae</taxon>
        <taxon>rosids</taxon>
        <taxon>fabids</taxon>
        <taxon>Malpighiales</taxon>
        <taxon>Rhizophoraceae</taxon>
        <taxon>Rhizophora</taxon>
    </lineage>
</organism>
<evidence type="ECO:0000313" key="1">
    <source>
        <dbReference type="EMBL" id="MBW92466.1"/>
    </source>
</evidence>
<dbReference type="AlphaFoldDB" id="A0A2P2JG52"/>
<accession>A0A2P2JG52</accession>
<reference evidence="1" key="1">
    <citation type="submission" date="2018-02" db="EMBL/GenBank/DDBJ databases">
        <title>Rhizophora mucronata_Transcriptome.</title>
        <authorList>
            <person name="Meera S.P."/>
            <person name="Sreeshan A."/>
            <person name="Augustine A."/>
        </authorList>
    </citation>
    <scope>NUCLEOTIDE SEQUENCE</scope>
    <source>
        <tissue evidence="1">Leaf</tissue>
    </source>
</reference>
<dbReference type="EMBL" id="GGEC01011983">
    <property type="protein sequence ID" value="MBW92466.1"/>
    <property type="molecule type" value="Transcribed_RNA"/>
</dbReference>
<name>A0A2P2JG52_RHIMU</name>
<proteinExistence type="predicted"/>
<sequence length="46" mass="5067">MGRSTSCFKIMACGADSADEVDRLQVPGVSHRPTVLVFFSDIYLVF</sequence>
<protein>
    <submittedName>
        <fullName evidence="1">Uncharacterized protein MANES_18G016100</fullName>
    </submittedName>
</protein>